<evidence type="ECO:0000313" key="4">
    <source>
        <dbReference type="Proteomes" id="UP001516400"/>
    </source>
</evidence>
<keyword evidence="1" id="KW-0539">Nucleus</keyword>
<dbReference type="AlphaFoldDB" id="A0ABD2PC67"/>
<protein>
    <recommendedName>
        <fullName evidence="2">MEIS N-terminal domain-containing protein</fullName>
    </recommendedName>
</protein>
<organism evidence="3 4">
    <name type="scientific">Cryptolaemus montrouzieri</name>
    <dbReference type="NCBI Taxonomy" id="559131"/>
    <lineage>
        <taxon>Eukaryota</taxon>
        <taxon>Metazoa</taxon>
        <taxon>Ecdysozoa</taxon>
        <taxon>Arthropoda</taxon>
        <taxon>Hexapoda</taxon>
        <taxon>Insecta</taxon>
        <taxon>Pterygota</taxon>
        <taxon>Neoptera</taxon>
        <taxon>Endopterygota</taxon>
        <taxon>Coleoptera</taxon>
        <taxon>Polyphaga</taxon>
        <taxon>Cucujiformia</taxon>
        <taxon>Coccinelloidea</taxon>
        <taxon>Coccinellidae</taxon>
        <taxon>Scymninae</taxon>
        <taxon>Scymnini</taxon>
        <taxon>Cryptolaemus</taxon>
    </lineage>
</organism>
<evidence type="ECO:0000313" key="3">
    <source>
        <dbReference type="EMBL" id="KAL3288559.1"/>
    </source>
</evidence>
<keyword evidence="4" id="KW-1185">Reference proteome</keyword>
<evidence type="ECO:0000256" key="1">
    <source>
        <dbReference type="ARBA" id="ARBA00023242"/>
    </source>
</evidence>
<proteinExistence type="predicted"/>
<dbReference type="EMBL" id="JABFTP020000185">
    <property type="protein sequence ID" value="KAL3288559.1"/>
    <property type="molecule type" value="Genomic_DNA"/>
</dbReference>
<accession>A0ABD2PC67</accession>
<evidence type="ECO:0000259" key="2">
    <source>
        <dbReference type="Pfam" id="PF16493"/>
    </source>
</evidence>
<dbReference type="InterPro" id="IPR032453">
    <property type="entry name" value="PKNOX/Meis_N"/>
</dbReference>
<dbReference type="Pfam" id="PF16493">
    <property type="entry name" value="Meis_PKNOX_N"/>
    <property type="match status" value="1"/>
</dbReference>
<gene>
    <name evidence="3" type="ORF">HHI36_002997</name>
</gene>
<reference evidence="3 4" key="1">
    <citation type="journal article" date="2021" name="BMC Biol.">
        <title>Horizontally acquired antibacterial genes associated with adaptive radiation of ladybird beetles.</title>
        <authorList>
            <person name="Li H.S."/>
            <person name="Tang X.F."/>
            <person name="Huang Y.H."/>
            <person name="Xu Z.Y."/>
            <person name="Chen M.L."/>
            <person name="Du X.Y."/>
            <person name="Qiu B.Y."/>
            <person name="Chen P.T."/>
            <person name="Zhang W."/>
            <person name="Slipinski A."/>
            <person name="Escalona H.E."/>
            <person name="Waterhouse R.M."/>
            <person name="Zwick A."/>
            <person name="Pang H."/>
        </authorList>
    </citation>
    <scope>NUCLEOTIDE SEQUENCE [LARGE SCALE GENOMIC DNA]</scope>
    <source>
        <strain evidence="3">SYSU2018</strain>
    </source>
</reference>
<feature type="domain" description="MEIS N-terminal" evidence="2">
    <location>
        <begin position="74"/>
        <end position="136"/>
    </location>
</feature>
<comment type="caution">
    <text evidence="3">The sequence shown here is derived from an EMBL/GenBank/DDBJ whole genome shotgun (WGS) entry which is preliminary data.</text>
</comment>
<name>A0ABD2PC67_9CUCU</name>
<sequence>MDVLQKNYDDGIHPGYMDGAAAGALYEPHVAHRPGLQGLHHSPHLNHAMHPYHANHVNPAANHVMGGAVPDVGKRDKDAIYGHPLFPLLALIFEKCELATCTPREPGVAGGDVCSSESFNEDIAVFSKQVSRESRYIFPIEKFRL</sequence>
<dbReference type="Proteomes" id="UP001516400">
    <property type="component" value="Unassembled WGS sequence"/>
</dbReference>